<dbReference type="InterPro" id="IPR007122">
    <property type="entry name" value="Villin/Gelsolin"/>
</dbReference>
<dbReference type="Pfam" id="PF25480">
    <property type="entry name" value="DUF7904"/>
    <property type="match status" value="1"/>
</dbReference>
<feature type="compositionally biased region" description="Polar residues" evidence="1">
    <location>
        <begin position="136"/>
        <end position="150"/>
    </location>
</feature>
<dbReference type="GO" id="GO:0051015">
    <property type="term" value="F:actin filament binding"/>
    <property type="evidence" value="ECO:0007669"/>
    <property type="project" value="InterPro"/>
</dbReference>
<dbReference type="InterPro" id="IPR029006">
    <property type="entry name" value="ADF-H/Gelsolin-like_dom_sf"/>
</dbReference>
<feature type="compositionally biased region" description="Basic and acidic residues" evidence="1">
    <location>
        <begin position="17"/>
        <end position="57"/>
    </location>
</feature>
<feature type="compositionally biased region" description="Polar residues" evidence="1">
    <location>
        <begin position="572"/>
        <end position="588"/>
    </location>
</feature>
<feature type="compositionally biased region" description="Low complexity" evidence="1">
    <location>
        <begin position="672"/>
        <end position="695"/>
    </location>
</feature>
<feature type="compositionally biased region" description="Basic and acidic residues" evidence="1">
    <location>
        <begin position="1243"/>
        <end position="1257"/>
    </location>
</feature>
<feature type="domain" description="DUF7904" evidence="3">
    <location>
        <begin position="1315"/>
        <end position="1413"/>
    </location>
</feature>
<feature type="compositionally biased region" description="Low complexity" evidence="1">
    <location>
        <begin position="1008"/>
        <end position="1022"/>
    </location>
</feature>
<dbReference type="SMART" id="SM00262">
    <property type="entry name" value="GEL"/>
    <property type="match status" value="2"/>
</dbReference>
<protein>
    <submittedName>
        <fullName evidence="4">Uncharacterized protein</fullName>
    </submittedName>
</protein>
<feature type="compositionally biased region" description="Low complexity" evidence="1">
    <location>
        <begin position="88"/>
        <end position="105"/>
    </location>
</feature>
<feature type="domain" description="DUF4045" evidence="2">
    <location>
        <begin position="667"/>
        <end position="818"/>
    </location>
</feature>
<dbReference type="STRING" id="303698.A0A1V6TCJ5"/>
<reference evidence="5" key="1">
    <citation type="journal article" date="2017" name="Nat. Microbiol.">
        <title>Global analysis of biosynthetic gene clusters reveals vast potential of secondary metabolite production in Penicillium species.</title>
        <authorList>
            <person name="Nielsen J.C."/>
            <person name="Grijseels S."/>
            <person name="Prigent S."/>
            <person name="Ji B."/>
            <person name="Dainat J."/>
            <person name="Nielsen K.F."/>
            <person name="Frisvad J.C."/>
            <person name="Workman M."/>
            <person name="Nielsen J."/>
        </authorList>
    </citation>
    <scope>NUCLEOTIDE SEQUENCE [LARGE SCALE GENOMIC DNA]</scope>
    <source>
        <strain evidence="5">IBT 24891</strain>
    </source>
</reference>
<feature type="domain" description="DUF4045" evidence="2">
    <location>
        <begin position="9"/>
        <end position="665"/>
    </location>
</feature>
<comment type="caution">
    <text evidence="4">The sequence shown here is derived from an EMBL/GenBank/DDBJ whole genome shotgun (WGS) entry which is preliminary data.</text>
</comment>
<feature type="compositionally biased region" description="Basic and acidic residues" evidence="1">
    <location>
        <begin position="106"/>
        <end position="116"/>
    </location>
</feature>
<feature type="compositionally biased region" description="Polar residues" evidence="1">
    <location>
        <begin position="1226"/>
        <end position="1236"/>
    </location>
</feature>
<dbReference type="Proteomes" id="UP000191285">
    <property type="component" value="Unassembled WGS sequence"/>
</dbReference>
<feature type="compositionally biased region" description="Basic and acidic residues" evidence="1">
    <location>
        <begin position="647"/>
        <end position="659"/>
    </location>
</feature>
<feature type="compositionally biased region" description="Polar residues" evidence="1">
    <location>
        <begin position="1187"/>
        <end position="1209"/>
    </location>
</feature>
<dbReference type="SUPFAM" id="SSF55753">
    <property type="entry name" value="Actin depolymerizing proteins"/>
    <property type="match status" value="3"/>
</dbReference>
<feature type="compositionally biased region" description="Basic and acidic residues" evidence="1">
    <location>
        <begin position="239"/>
        <end position="250"/>
    </location>
</feature>
<feature type="compositionally biased region" description="Polar residues" evidence="1">
    <location>
        <begin position="1110"/>
        <end position="1122"/>
    </location>
</feature>
<dbReference type="GO" id="GO:0051016">
    <property type="term" value="P:barbed-end actin filament capping"/>
    <property type="evidence" value="ECO:0007669"/>
    <property type="project" value="TreeGrafter"/>
</dbReference>
<evidence type="ECO:0000313" key="5">
    <source>
        <dbReference type="Proteomes" id="UP000191285"/>
    </source>
</evidence>
<dbReference type="GO" id="GO:0005737">
    <property type="term" value="C:cytoplasm"/>
    <property type="evidence" value="ECO:0007669"/>
    <property type="project" value="TreeGrafter"/>
</dbReference>
<evidence type="ECO:0000259" key="2">
    <source>
        <dbReference type="Pfam" id="PF13254"/>
    </source>
</evidence>
<accession>A0A1V6TCJ5</accession>
<feature type="compositionally biased region" description="Low complexity" evidence="1">
    <location>
        <begin position="360"/>
        <end position="372"/>
    </location>
</feature>
<feature type="compositionally biased region" description="Polar residues" evidence="1">
    <location>
        <begin position="377"/>
        <end position="410"/>
    </location>
</feature>
<feature type="region of interest" description="Disordered" evidence="1">
    <location>
        <begin position="282"/>
        <end position="738"/>
    </location>
</feature>
<dbReference type="Gene3D" id="3.40.20.10">
    <property type="entry name" value="Severin"/>
    <property type="match status" value="3"/>
</dbReference>
<dbReference type="EMBL" id="MLKD01000008">
    <property type="protein sequence ID" value="OQE23660.1"/>
    <property type="molecule type" value="Genomic_DNA"/>
</dbReference>
<dbReference type="Pfam" id="PF13254">
    <property type="entry name" value="DUF4045"/>
    <property type="match status" value="2"/>
</dbReference>
<feature type="region of interest" description="Disordered" evidence="1">
    <location>
        <begin position="815"/>
        <end position="1209"/>
    </location>
</feature>
<dbReference type="OrthoDB" id="6375767at2759"/>
<feature type="compositionally biased region" description="Low complexity" evidence="1">
    <location>
        <begin position="481"/>
        <end position="496"/>
    </location>
</feature>
<evidence type="ECO:0000256" key="1">
    <source>
        <dbReference type="SAM" id="MobiDB-lite"/>
    </source>
</evidence>
<keyword evidence="5" id="KW-1185">Reference proteome</keyword>
<dbReference type="GO" id="GO:0051014">
    <property type="term" value="P:actin filament severing"/>
    <property type="evidence" value="ECO:0007669"/>
    <property type="project" value="TreeGrafter"/>
</dbReference>
<feature type="compositionally biased region" description="Polar residues" evidence="1">
    <location>
        <begin position="891"/>
        <end position="904"/>
    </location>
</feature>
<feature type="compositionally biased region" description="Polar residues" evidence="1">
    <location>
        <begin position="1078"/>
        <end position="1101"/>
    </location>
</feature>
<dbReference type="GO" id="GO:0005546">
    <property type="term" value="F:phosphatidylinositol-4,5-bisphosphate binding"/>
    <property type="evidence" value="ECO:0007669"/>
    <property type="project" value="TreeGrafter"/>
</dbReference>
<dbReference type="GO" id="GO:0015629">
    <property type="term" value="C:actin cytoskeleton"/>
    <property type="evidence" value="ECO:0007669"/>
    <property type="project" value="TreeGrafter"/>
</dbReference>
<evidence type="ECO:0000313" key="4">
    <source>
        <dbReference type="EMBL" id="OQE23660.1"/>
    </source>
</evidence>
<feature type="compositionally biased region" description="Basic and acidic residues" evidence="1">
    <location>
        <begin position="906"/>
        <end position="917"/>
    </location>
</feature>
<dbReference type="GO" id="GO:0008154">
    <property type="term" value="P:actin polymerization or depolymerization"/>
    <property type="evidence" value="ECO:0007669"/>
    <property type="project" value="TreeGrafter"/>
</dbReference>
<feature type="compositionally biased region" description="Basic and acidic residues" evidence="1">
    <location>
        <begin position="616"/>
        <end position="626"/>
    </location>
</feature>
<feature type="compositionally biased region" description="Pro residues" evidence="1">
    <location>
        <begin position="1174"/>
        <end position="1185"/>
    </location>
</feature>
<feature type="compositionally biased region" description="Polar residues" evidence="1">
    <location>
        <begin position="61"/>
        <end position="77"/>
    </location>
</feature>
<sequence>MTTTNPDGSEDVNDFLSRIRELGDRRDKEDEERTKKLEEEILQGRKERQARRAERARSIAGSPTLNPARLSASSIGQPSIEPPEHLEPTVQTQDPDTATADTAKVTQEREPPEPNSRRGSVQDVEVESPTRAMPTLSRSRTGTLSWQQRPSSRDLGNRSPGSTSPTRSSHLRNASTASEQNRLSRTQFPQSLSSKDSSWLRQIPDRGLGSPTHHKAEQDSESVVDSDEARQLPGVSRDSTVEPERVERAADASPSPPRTASTIGEGSFHNRFSSVSSVSLATGLGSPVTLSDAPKLDPPQTEPSNEESLPPSPTQRRMSPERARSNSPTKGLGGFVQSAMMRRSDSVSKRWSAQLPQGLSRSNSIVSNRNSVAAPSFTASVSDMTPTTNSRVSRESSPVPNPRPGSSHSEATVVRPAESNERPTTPSNPVPNEAQRLDGSPNRPLYRHARSSSSVTNENQRLDGSPSRPLYGHARSASSMTNDSQNPDSSSSPFTSRTMDPKRWSPQKASWLESALNRPPESPRHQRQPSQPSWQRERQSRGSVDLGRFKEVTPIGLMRTPPPGGHFKKPSISGNLGSPTATKSNDTIPESPAGDIEEEPTPVKSEPVTEETPSESEARPENKEPQAESSAAPEPERETELEPQSEPEPKVEAEAEAEKQPAPTPDTDTVIAPASEAAPKAAIEPEVEASSASEPSPKPEPARKAAPSALNPKPNFSLPSRDPMSPRIAKPPQSPVVDFRANLRKREVAKDDGPQQEPEFKNVFGRLKKTETRNYVAPDELKGNILRGKAALNVTGGPKKTERVDEFKDSLVKQKEAMKAGGGSIRRNTVGKDDEPEQTAAPVPEAIAKRNFMNRTNSIRQSSPDKGSPTSQGPNLSSPTSPISQPPVSPSAATQEVSPAQIPSPTKRESTSIDIEPHAISTPEDQSSTLLEDPEPVVEAKDEPSPRETVSSIRELPSQKRQVVAATSEEPSSPVAKGKLAGRINPALAGLLSRGPPVAADGQKNELSVSSSNPAESSVSPSTTLTHMTKGRARGPKRRLPKETATPPEINAQENKEVGAISSPEVTSPETVPESLVSEATSKSVSENTFVLNTENAQTESPLDKPLPAVNSSFQNALNNGLQHRLKNTPPSPVDVFAPREKENAVLTPDMESPGATSPLSRPPVPPKNTVSPSPSPSPSTPAPRPQWTQQARYASTSPSPLRTSYGENQKPATAMYKGIPGVTVAESSPRSSGQYSPPVPRKGSDISLDKPSDPHRLSRKMSAPSLVAQAADAREVIAQFFKTFPNPRDRMDIDPQLMLMTKSDTAVVRTTKRQIWELTGDGKRQELPVNQEYVLYEGSMYLCVHLFEAQNNSSAEVYLWCGDDIPEGAQDDAQLLARKIARENGCKLEVIRQGREPMRFIQALGGIIITRRGSSSRSNSSALYMLCGRKHLGQMAFDEVDYSLRNLCSGFPFVISAPFGKLYLWKGKGSSPEETGAARLISMDLGLTGEFEEVDEGAEPESFFDDFAGSNEPNPLMTSEYWQLKPKYGHFRTRLLKVDHEMGQPPRFWMRRPGSSSPVVRPNDTVREIEPFCYKNLAERDVYVLDTFFEIYVIVGEHASTKSADFASAVVFAHEYGILAASLQDRPFIPKSFVSLGGVPDRCQSAFRKWDQLSLHAPCVFPLDVAIEALRSPTDGV</sequence>
<dbReference type="PANTHER" id="PTHR11977">
    <property type="entry name" value="VILLIN"/>
    <property type="match status" value="1"/>
</dbReference>
<proteinExistence type="predicted"/>
<name>A0A1V6TCJ5_9EURO</name>
<evidence type="ECO:0000259" key="3">
    <source>
        <dbReference type="Pfam" id="PF25480"/>
    </source>
</evidence>
<gene>
    <name evidence="4" type="ORF">PENSTE_c008G00068</name>
</gene>
<dbReference type="PANTHER" id="PTHR11977:SF133">
    <property type="entry name" value="DUF4045 DOMAIN-CONTAINING PROTEIN"/>
    <property type="match status" value="1"/>
</dbReference>
<feature type="compositionally biased region" description="Polar residues" evidence="1">
    <location>
        <begin position="853"/>
        <end position="883"/>
    </location>
</feature>
<feature type="compositionally biased region" description="Polar residues" evidence="1">
    <location>
        <begin position="171"/>
        <end position="200"/>
    </location>
</feature>
<organism evidence="4 5">
    <name type="scientific">Penicillium steckii</name>
    <dbReference type="NCBI Taxonomy" id="303698"/>
    <lineage>
        <taxon>Eukaryota</taxon>
        <taxon>Fungi</taxon>
        <taxon>Dikarya</taxon>
        <taxon>Ascomycota</taxon>
        <taxon>Pezizomycotina</taxon>
        <taxon>Eurotiomycetes</taxon>
        <taxon>Eurotiomycetidae</taxon>
        <taxon>Eurotiales</taxon>
        <taxon>Aspergillaceae</taxon>
        <taxon>Penicillium</taxon>
    </lineage>
</organism>
<feature type="region of interest" description="Disordered" evidence="1">
    <location>
        <begin position="1"/>
        <end position="269"/>
    </location>
</feature>
<feature type="compositionally biased region" description="Polar residues" evidence="1">
    <location>
        <begin position="349"/>
        <end position="359"/>
    </location>
</feature>
<feature type="region of interest" description="Disordered" evidence="1">
    <location>
        <begin position="1224"/>
        <end position="1262"/>
    </location>
</feature>
<dbReference type="InterPro" id="IPR025118">
    <property type="entry name" value="DUF4045"/>
</dbReference>
<feature type="region of interest" description="Disordered" evidence="1">
    <location>
        <begin position="746"/>
        <end position="765"/>
    </location>
</feature>
<feature type="compositionally biased region" description="Basic residues" evidence="1">
    <location>
        <begin position="1029"/>
        <end position="1040"/>
    </location>
</feature>
<feature type="compositionally biased region" description="Low complexity" evidence="1">
    <location>
        <begin position="158"/>
        <end position="168"/>
    </location>
</feature>
<feature type="compositionally biased region" description="Polar residues" evidence="1">
    <location>
        <begin position="258"/>
        <end position="269"/>
    </location>
</feature>
<dbReference type="InterPro" id="IPR057226">
    <property type="entry name" value="DUF7904"/>
</dbReference>